<dbReference type="SMART" id="SM00986">
    <property type="entry name" value="UDG"/>
    <property type="match status" value="1"/>
</dbReference>
<keyword evidence="5" id="KW-0227">DNA damage</keyword>
<dbReference type="PANTHER" id="PTHR33693:SF9">
    <property type="entry name" value="TYPE-4 URACIL-DNA GLYCOSYLASE"/>
    <property type="match status" value="1"/>
</dbReference>
<dbReference type="SUPFAM" id="SSF52141">
    <property type="entry name" value="Uracil-DNA glycosylase-like"/>
    <property type="match status" value="1"/>
</dbReference>
<evidence type="ECO:0000313" key="11">
    <source>
        <dbReference type="EMBL" id="GAA3903013.1"/>
    </source>
</evidence>
<protein>
    <recommendedName>
        <fullName evidence="2">Type-4 uracil-DNA glycosylase</fullName>
    </recommendedName>
</protein>
<keyword evidence="12" id="KW-1185">Reference proteome</keyword>
<keyword evidence="6" id="KW-0378">Hydrolase</keyword>
<evidence type="ECO:0000256" key="4">
    <source>
        <dbReference type="ARBA" id="ARBA00022723"/>
    </source>
</evidence>
<accession>A0ABP7LJD6</accession>
<dbReference type="Proteomes" id="UP001501000">
    <property type="component" value="Unassembled WGS sequence"/>
</dbReference>
<dbReference type="NCBIfam" id="TIGR03914">
    <property type="entry name" value="UDG_fam_dom"/>
    <property type="match status" value="1"/>
</dbReference>
<comment type="caution">
    <text evidence="11">The sequence shown here is derived from an EMBL/GenBank/DDBJ whole genome shotgun (WGS) entry which is preliminary data.</text>
</comment>
<gene>
    <name evidence="11" type="ORF">GCM10022244_11540</name>
</gene>
<keyword evidence="3" id="KW-0004">4Fe-4S</keyword>
<evidence type="ECO:0000256" key="1">
    <source>
        <dbReference type="ARBA" id="ARBA00006521"/>
    </source>
</evidence>
<keyword evidence="4" id="KW-0479">Metal-binding</keyword>
<evidence type="ECO:0000256" key="5">
    <source>
        <dbReference type="ARBA" id="ARBA00022763"/>
    </source>
</evidence>
<evidence type="ECO:0000256" key="7">
    <source>
        <dbReference type="ARBA" id="ARBA00023004"/>
    </source>
</evidence>
<evidence type="ECO:0000256" key="6">
    <source>
        <dbReference type="ARBA" id="ARBA00022801"/>
    </source>
</evidence>
<keyword evidence="8" id="KW-0411">Iron-sulfur</keyword>
<sequence length="219" mass="23396">MTGAREKGPAGPEAYDATPFLPGRGGLEAYARAAGGCEGCPLFREASGTVFGRGDPHARMMLVGEQPGDQEDREGVAFVGPAGRLLSRALGEAGIDEDGLYVTNAVKHFKFTRDETRKRRIHKTPTVRETLACRPWLTAELRLVRPELVVVLGATAGRSLLGPSFRVGTDRGVPRPLPDGNGAVRVLATVHPSAVLRARDREEMYAGLVADLRTAADAL</sequence>
<evidence type="ECO:0000256" key="3">
    <source>
        <dbReference type="ARBA" id="ARBA00022485"/>
    </source>
</evidence>
<dbReference type="RefSeq" id="WP_345279133.1">
    <property type="nucleotide sequence ID" value="NZ_BAABAJ010000003.1"/>
</dbReference>
<keyword evidence="9" id="KW-0234">DNA repair</keyword>
<feature type="domain" description="Uracil-DNA glycosylase-like" evidence="10">
    <location>
        <begin position="51"/>
        <end position="213"/>
    </location>
</feature>
<dbReference type="InterPro" id="IPR036895">
    <property type="entry name" value="Uracil-DNA_glycosylase-like_sf"/>
</dbReference>
<dbReference type="SMART" id="SM00987">
    <property type="entry name" value="UreE_C"/>
    <property type="match status" value="1"/>
</dbReference>
<organism evidence="11 12">
    <name type="scientific">Streptomyces gulbargensis</name>
    <dbReference type="NCBI Taxonomy" id="364901"/>
    <lineage>
        <taxon>Bacteria</taxon>
        <taxon>Bacillati</taxon>
        <taxon>Actinomycetota</taxon>
        <taxon>Actinomycetes</taxon>
        <taxon>Kitasatosporales</taxon>
        <taxon>Streptomycetaceae</taxon>
        <taxon>Streptomyces</taxon>
    </lineage>
</organism>
<evidence type="ECO:0000256" key="9">
    <source>
        <dbReference type="ARBA" id="ARBA00023204"/>
    </source>
</evidence>
<comment type="similarity">
    <text evidence="1">Belongs to the uracil-DNA glycosylase (UDG) superfamily. Type 4 (UDGa) family.</text>
</comment>
<dbReference type="Gene3D" id="3.40.470.10">
    <property type="entry name" value="Uracil-DNA glycosylase-like domain"/>
    <property type="match status" value="1"/>
</dbReference>
<dbReference type="InterPro" id="IPR005122">
    <property type="entry name" value="Uracil-DNA_glycosylase-like"/>
</dbReference>
<evidence type="ECO:0000313" key="12">
    <source>
        <dbReference type="Proteomes" id="UP001501000"/>
    </source>
</evidence>
<dbReference type="CDD" id="cd10030">
    <property type="entry name" value="UDG-F4_TTUDGA_SPO1dp_like"/>
    <property type="match status" value="1"/>
</dbReference>
<evidence type="ECO:0000256" key="2">
    <source>
        <dbReference type="ARBA" id="ARBA00019403"/>
    </source>
</evidence>
<proteinExistence type="inferred from homology"/>
<reference evidence="12" key="1">
    <citation type="journal article" date="2019" name="Int. J. Syst. Evol. Microbiol.">
        <title>The Global Catalogue of Microorganisms (GCM) 10K type strain sequencing project: providing services to taxonomists for standard genome sequencing and annotation.</title>
        <authorList>
            <consortium name="The Broad Institute Genomics Platform"/>
            <consortium name="The Broad Institute Genome Sequencing Center for Infectious Disease"/>
            <person name="Wu L."/>
            <person name="Ma J."/>
        </authorList>
    </citation>
    <scope>NUCLEOTIDE SEQUENCE [LARGE SCALE GENOMIC DNA]</scope>
    <source>
        <strain evidence="12">JCM 16956</strain>
    </source>
</reference>
<dbReference type="Pfam" id="PF03167">
    <property type="entry name" value="UDG"/>
    <property type="match status" value="1"/>
</dbReference>
<evidence type="ECO:0000259" key="10">
    <source>
        <dbReference type="SMART" id="SM00986"/>
    </source>
</evidence>
<dbReference type="InterPro" id="IPR051536">
    <property type="entry name" value="UDG_Type-4/5"/>
</dbReference>
<dbReference type="EMBL" id="BAABAJ010000003">
    <property type="protein sequence ID" value="GAA3903013.1"/>
    <property type="molecule type" value="Genomic_DNA"/>
</dbReference>
<keyword evidence="7" id="KW-0408">Iron</keyword>
<name>A0ABP7LJD6_9ACTN</name>
<dbReference type="PANTHER" id="PTHR33693">
    <property type="entry name" value="TYPE-5 URACIL-DNA GLYCOSYLASE"/>
    <property type="match status" value="1"/>
</dbReference>
<dbReference type="InterPro" id="IPR005273">
    <property type="entry name" value="Ura-DNA_glyco_family4"/>
</dbReference>
<evidence type="ECO:0000256" key="8">
    <source>
        <dbReference type="ARBA" id="ARBA00023014"/>
    </source>
</evidence>